<feature type="non-terminal residue" evidence="2">
    <location>
        <position position="49"/>
    </location>
</feature>
<dbReference type="EMBL" id="AMCI01007460">
    <property type="protein sequence ID" value="EJW92580.1"/>
    <property type="molecule type" value="Genomic_DNA"/>
</dbReference>
<accession>J9BYF7</accession>
<sequence>MDFLHFLAELRTPFGEHFFQFVTYFGQEVIIIAVICTLYWCVDKRFAYQ</sequence>
<evidence type="ECO:0000256" key="1">
    <source>
        <dbReference type="SAM" id="Phobius"/>
    </source>
</evidence>
<dbReference type="AlphaFoldDB" id="J9BYF7"/>
<organism evidence="2">
    <name type="scientific">gut metagenome</name>
    <dbReference type="NCBI Taxonomy" id="749906"/>
    <lineage>
        <taxon>unclassified sequences</taxon>
        <taxon>metagenomes</taxon>
        <taxon>organismal metagenomes</taxon>
    </lineage>
</organism>
<proteinExistence type="predicted"/>
<reference evidence="2" key="1">
    <citation type="journal article" date="2012" name="PLoS ONE">
        <title>Gene sets for utilization of primary and secondary nutrition supplies in the distal gut of endangered iberian lynx.</title>
        <authorList>
            <person name="Alcaide M."/>
            <person name="Messina E."/>
            <person name="Richter M."/>
            <person name="Bargiela R."/>
            <person name="Peplies J."/>
            <person name="Huws S.A."/>
            <person name="Newbold C.J."/>
            <person name="Golyshin P.N."/>
            <person name="Simon M.A."/>
            <person name="Lopez G."/>
            <person name="Yakimov M.M."/>
            <person name="Ferrer M."/>
        </authorList>
    </citation>
    <scope>NUCLEOTIDE SEQUENCE</scope>
</reference>
<evidence type="ECO:0000313" key="2">
    <source>
        <dbReference type="EMBL" id="EJW92580.1"/>
    </source>
</evidence>
<gene>
    <name evidence="2" type="ORF">EVA_19313</name>
</gene>
<comment type="caution">
    <text evidence="2">The sequence shown here is derived from an EMBL/GenBank/DDBJ whole genome shotgun (WGS) entry which is preliminary data.</text>
</comment>
<keyword evidence="1" id="KW-1133">Transmembrane helix</keyword>
<keyword evidence="1" id="KW-0812">Transmembrane</keyword>
<name>J9BYF7_9ZZZZ</name>
<feature type="transmembrane region" description="Helical" evidence="1">
    <location>
        <begin position="21"/>
        <end position="42"/>
    </location>
</feature>
<keyword evidence="1" id="KW-0472">Membrane</keyword>
<protein>
    <submittedName>
        <fullName evidence="2">Uncharacterized protein</fullName>
    </submittedName>
</protein>